<dbReference type="AlphaFoldDB" id="A0A371G7J4"/>
<feature type="compositionally biased region" description="Basic residues" evidence="1">
    <location>
        <begin position="195"/>
        <end position="207"/>
    </location>
</feature>
<dbReference type="EMBL" id="QJKJ01006498">
    <property type="protein sequence ID" value="RDX86529.1"/>
    <property type="molecule type" value="Genomic_DNA"/>
</dbReference>
<feature type="region of interest" description="Disordered" evidence="1">
    <location>
        <begin position="152"/>
        <end position="214"/>
    </location>
</feature>
<evidence type="ECO:0000313" key="3">
    <source>
        <dbReference type="Proteomes" id="UP000257109"/>
    </source>
</evidence>
<feature type="non-terminal residue" evidence="2">
    <location>
        <position position="1"/>
    </location>
</feature>
<organism evidence="2 3">
    <name type="scientific">Mucuna pruriens</name>
    <name type="common">Velvet bean</name>
    <name type="synonym">Dolichos pruriens</name>
    <dbReference type="NCBI Taxonomy" id="157652"/>
    <lineage>
        <taxon>Eukaryota</taxon>
        <taxon>Viridiplantae</taxon>
        <taxon>Streptophyta</taxon>
        <taxon>Embryophyta</taxon>
        <taxon>Tracheophyta</taxon>
        <taxon>Spermatophyta</taxon>
        <taxon>Magnoliopsida</taxon>
        <taxon>eudicotyledons</taxon>
        <taxon>Gunneridae</taxon>
        <taxon>Pentapetalae</taxon>
        <taxon>rosids</taxon>
        <taxon>fabids</taxon>
        <taxon>Fabales</taxon>
        <taxon>Fabaceae</taxon>
        <taxon>Papilionoideae</taxon>
        <taxon>50 kb inversion clade</taxon>
        <taxon>NPAAA clade</taxon>
        <taxon>indigoferoid/millettioid clade</taxon>
        <taxon>Phaseoleae</taxon>
        <taxon>Mucuna</taxon>
    </lineage>
</organism>
<accession>A0A371G7J4</accession>
<feature type="compositionally biased region" description="Basic and acidic residues" evidence="1">
    <location>
        <begin position="183"/>
        <end position="194"/>
    </location>
</feature>
<comment type="caution">
    <text evidence="2">The sequence shown here is derived from an EMBL/GenBank/DDBJ whole genome shotgun (WGS) entry which is preliminary data.</text>
</comment>
<gene>
    <name evidence="2" type="ORF">CR513_32128</name>
</gene>
<protein>
    <submittedName>
        <fullName evidence="2">Uncharacterized protein</fullName>
    </submittedName>
</protein>
<sequence>MVGNFVLGGWIQTMWSLDLYVRMDVDVEVRVEAYLDVGVKGRMEIAFQKSKKPKSIAIQEAHDMYMLTLGKLFVALRVHEVHFIKRDKIKDNDSITLKAIDSKYKHLEKYETRHKGKALKVQTNFYSLDKSSSDSTNNEVSFMSKKLKMMLKKKGKYKHHSKKDKHNKQSKEKSSNIINFKCKKSEHIKVECPKLKKRYHHKKKKNHSNNLARS</sequence>
<evidence type="ECO:0000256" key="1">
    <source>
        <dbReference type="SAM" id="MobiDB-lite"/>
    </source>
</evidence>
<name>A0A371G7J4_MUCPR</name>
<keyword evidence="3" id="KW-1185">Reference proteome</keyword>
<evidence type="ECO:0000313" key="2">
    <source>
        <dbReference type="EMBL" id="RDX86529.1"/>
    </source>
</evidence>
<reference evidence="2" key="1">
    <citation type="submission" date="2018-05" db="EMBL/GenBank/DDBJ databases">
        <title>Draft genome of Mucuna pruriens seed.</title>
        <authorList>
            <person name="Nnadi N.E."/>
            <person name="Vos R."/>
            <person name="Hasami M.H."/>
            <person name="Devisetty U.K."/>
            <person name="Aguiy J.C."/>
        </authorList>
    </citation>
    <scope>NUCLEOTIDE SEQUENCE [LARGE SCALE GENOMIC DNA]</scope>
    <source>
        <strain evidence="2">JCA_2017</strain>
    </source>
</reference>
<feature type="compositionally biased region" description="Basic residues" evidence="1">
    <location>
        <begin position="152"/>
        <end position="166"/>
    </location>
</feature>
<dbReference type="Proteomes" id="UP000257109">
    <property type="component" value="Unassembled WGS sequence"/>
</dbReference>
<proteinExistence type="predicted"/>